<evidence type="ECO:0000313" key="2">
    <source>
        <dbReference type="EnsemblMetazoa" id="tetur15g00180.1"/>
    </source>
</evidence>
<reference evidence="3" key="1">
    <citation type="submission" date="2011-08" db="EMBL/GenBank/DDBJ databases">
        <authorList>
            <person name="Rombauts S."/>
        </authorList>
    </citation>
    <scope>NUCLEOTIDE SEQUENCE</scope>
    <source>
        <strain evidence="3">London</strain>
    </source>
</reference>
<feature type="transmembrane region" description="Helical" evidence="1">
    <location>
        <begin position="651"/>
        <end position="671"/>
    </location>
</feature>
<dbReference type="AlphaFoldDB" id="T1KM34"/>
<proteinExistence type="predicted"/>
<protein>
    <submittedName>
        <fullName evidence="2">Uncharacterized protein</fullName>
    </submittedName>
</protein>
<reference evidence="2" key="2">
    <citation type="submission" date="2015-06" db="UniProtKB">
        <authorList>
            <consortium name="EnsemblMetazoa"/>
        </authorList>
    </citation>
    <scope>IDENTIFICATION</scope>
</reference>
<feature type="transmembrane region" description="Helical" evidence="1">
    <location>
        <begin position="596"/>
        <end position="614"/>
    </location>
</feature>
<feature type="transmembrane region" description="Helical" evidence="1">
    <location>
        <begin position="134"/>
        <end position="153"/>
    </location>
</feature>
<keyword evidence="1" id="KW-0472">Membrane</keyword>
<feature type="transmembrane region" description="Helical" evidence="1">
    <location>
        <begin position="189"/>
        <end position="209"/>
    </location>
</feature>
<accession>T1KM34</accession>
<name>T1KM34_TETUR</name>
<dbReference type="EMBL" id="CAEY01000237">
    <property type="status" value="NOT_ANNOTATED_CDS"/>
    <property type="molecule type" value="Genomic_DNA"/>
</dbReference>
<feature type="transmembrane region" description="Helical" evidence="1">
    <location>
        <begin position="857"/>
        <end position="878"/>
    </location>
</feature>
<organism evidence="2 3">
    <name type="scientific">Tetranychus urticae</name>
    <name type="common">Two-spotted spider mite</name>
    <dbReference type="NCBI Taxonomy" id="32264"/>
    <lineage>
        <taxon>Eukaryota</taxon>
        <taxon>Metazoa</taxon>
        <taxon>Ecdysozoa</taxon>
        <taxon>Arthropoda</taxon>
        <taxon>Chelicerata</taxon>
        <taxon>Arachnida</taxon>
        <taxon>Acari</taxon>
        <taxon>Acariformes</taxon>
        <taxon>Trombidiformes</taxon>
        <taxon>Prostigmata</taxon>
        <taxon>Eleutherengona</taxon>
        <taxon>Raphignathae</taxon>
        <taxon>Tetranychoidea</taxon>
        <taxon>Tetranychidae</taxon>
        <taxon>Tetranychus</taxon>
    </lineage>
</organism>
<evidence type="ECO:0000313" key="3">
    <source>
        <dbReference type="Proteomes" id="UP000015104"/>
    </source>
</evidence>
<dbReference type="Proteomes" id="UP000015104">
    <property type="component" value="Unassembled WGS sequence"/>
</dbReference>
<keyword evidence="1" id="KW-0812">Transmembrane</keyword>
<evidence type="ECO:0000256" key="1">
    <source>
        <dbReference type="SAM" id="Phobius"/>
    </source>
</evidence>
<sequence>MQPIRLGMLDMPPFIFPIDSISFGGILAPFVRESLYFIFNKANVTIVPVALLAELSDTCTDDGSCKGPTYALQQGHVDFTARPTQLNYLNHVGTNLTLVPTVWEAYCKLLYKRKVNIYSKGSTFFDFIFSFEPLFWYILSALFIMSFGLFCIYDKITSKSQTLINILWSPFGYIMSQNFALNQRIKHKCFFLANILALLIVSKLISASLRTGLTQYSEYLKLETFHDVIKFNFTPISLENSHCDYELQKSVDTVAQKIKMRTNVYPQKDQMPDELYLFLRNDKHVLIESDKIYHVIKKYGCIAYEEKEVAEPFGKSEAPVWTFSNGLLINKNSVKAANELIFNGALAATENGIYQSRTYTMLQSVVYLGSSASPSCMESNMDLNAMNAPISLNYLRVPFIILAIGIVASAVRNSNTLAENPKKVRRLFLITQHNKVILNDLHRYGSYVFSGLVFYCKHEICPEMEPIRQGIMDIPPFLFPIDSHSFGGILAPFLRESLYFIFNKANVTIIPVTQLAKLTDTCTDDGHCQGPSYTLQQGHVDFVWTTLLNDLNHVGTNLTLIPIVWEGYCNLLYKRKVYIYSKGSTFFDFIFSFEPLFWYILIALFILCFGLFCIHDKITSKSQTLINILWSQFGYIISQNFALNQQIKRKCFFLINILALLIVSKLISASLRTGLTQYSEYLKLETFDDIIKFNFTPMSPDHTPCAYELQKSVDLVAQKIKMRTNFYPKRDKSPDEMYHFMRNNSHVTIDREKAYHIIKSYGCIAFEEEEVAEPFGKSEAPVFTFSNGILINKNSAKVANKLISNGVLAALENGIYLSQTYSKLESGIHLGPSPSLACMETNFLNLNAMNAPISLNYLLVPFIILAIGIVTGALSLLFTSTDI</sequence>
<keyword evidence="1" id="KW-1133">Transmembrane helix</keyword>
<keyword evidence="3" id="KW-1185">Reference proteome</keyword>
<dbReference type="EnsemblMetazoa" id="tetur15g00180.1">
    <property type="protein sequence ID" value="tetur15g00180.1"/>
    <property type="gene ID" value="tetur15g00180"/>
</dbReference>
<dbReference type="HOGENOM" id="CLU_326362_0_0_1"/>